<dbReference type="Proteomes" id="UP001186944">
    <property type="component" value="Unassembled WGS sequence"/>
</dbReference>
<comment type="caution">
    <text evidence="5">The sequence shown here is derived from an EMBL/GenBank/DDBJ whole genome shotgun (WGS) entry which is preliminary data.</text>
</comment>
<dbReference type="Pfam" id="PF00386">
    <property type="entry name" value="C1q"/>
    <property type="match status" value="1"/>
</dbReference>
<dbReference type="InterPro" id="IPR001073">
    <property type="entry name" value="C1q_dom"/>
</dbReference>
<feature type="non-terminal residue" evidence="5">
    <location>
        <position position="1"/>
    </location>
</feature>
<keyword evidence="2" id="KW-0964">Secreted</keyword>
<sequence>TTIGFYARLPHGMANLGDNQAIEFDQVITNVGHGYDPRHGHFIAPITGLYLISSSVMSVGGHDLYCEILKNGQMVSRLYGGTADAEGNTQTFVIELQLGDMVWVRHSAGDTTEAINGYNAYFSGFLISPQ</sequence>
<dbReference type="PANTHER" id="PTHR22923:SF116">
    <property type="entry name" value="C1Q DOMAIN-CONTAINING PROTEIN"/>
    <property type="match status" value="1"/>
</dbReference>
<dbReference type="SUPFAM" id="SSF49842">
    <property type="entry name" value="TNF-like"/>
    <property type="match status" value="1"/>
</dbReference>
<organism evidence="5 6">
    <name type="scientific">Pinctada imbricata</name>
    <name type="common">Atlantic pearl-oyster</name>
    <name type="synonym">Pinctada martensii</name>
    <dbReference type="NCBI Taxonomy" id="66713"/>
    <lineage>
        <taxon>Eukaryota</taxon>
        <taxon>Metazoa</taxon>
        <taxon>Spiralia</taxon>
        <taxon>Lophotrochozoa</taxon>
        <taxon>Mollusca</taxon>
        <taxon>Bivalvia</taxon>
        <taxon>Autobranchia</taxon>
        <taxon>Pteriomorphia</taxon>
        <taxon>Pterioida</taxon>
        <taxon>Pterioidea</taxon>
        <taxon>Pteriidae</taxon>
        <taxon>Pinctada</taxon>
    </lineage>
</organism>
<dbReference type="AlphaFoldDB" id="A0AA89BQN6"/>
<evidence type="ECO:0000256" key="3">
    <source>
        <dbReference type="ARBA" id="ARBA00022729"/>
    </source>
</evidence>
<evidence type="ECO:0000256" key="2">
    <source>
        <dbReference type="ARBA" id="ARBA00022525"/>
    </source>
</evidence>
<evidence type="ECO:0000313" key="6">
    <source>
        <dbReference type="Proteomes" id="UP001186944"/>
    </source>
</evidence>
<dbReference type="InterPro" id="IPR008983">
    <property type="entry name" value="Tumour_necrosis_fac-like_dom"/>
</dbReference>
<evidence type="ECO:0000259" key="4">
    <source>
        <dbReference type="PROSITE" id="PS50871"/>
    </source>
</evidence>
<gene>
    <name evidence="5" type="ORF">FSP39_005867</name>
</gene>
<dbReference type="PANTHER" id="PTHR22923">
    <property type="entry name" value="CEREBELLIN-RELATED"/>
    <property type="match status" value="1"/>
</dbReference>
<keyword evidence="3" id="KW-0732">Signal</keyword>
<proteinExistence type="predicted"/>
<dbReference type="PRINTS" id="PR00007">
    <property type="entry name" value="COMPLEMNTC1Q"/>
</dbReference>
<comment type="subcellular location">
    <subcellularLocation>
        <location evidence="1">Secreted</location>
    </subcellularLocation>
</comment>
<dbReference type="EMBL" id="VSWD01000013">
    <property type="protein sequence ID" value="KAK3083949.1"/>
    <property type="molecule type" value="Genomic_DNA"/>
</dbReference>
<keyword evidence="6" id="KW-1185">Reference proteome</keyword>
<protein>
    <recommendedName>
        <fullName evidence="4">C1q domain-containing protein</fullName>
    </recommendedName>
</protein>
<dbReference type="InterPro" id="IPR050822">
    <property type="entry name" value="Cerebellin_Synaptic_Org"/>
</dbReference>
<name>A0AA89BQN6_PINIB</name>
<feature type="domain" description="C1q" evidence="4">
    <location>
        <begin position="1"/>
        <end position="130"/>
    </location>
</feature>
<dbReference type="SMART" id="SM00110">
    <property type="entry name" value="C1Q"/>
    <property type="match status" value="1"/>
</dbReference>
<dbReference type="Gene3D" id="2.60.120.40">
    <property type="match status" value="1"/>
</dbReference>
<dbReference type="PROSITE" id="PS50871">
    <property type="entry name" value="C1Q"/>
    <property type="match status" value="1"/>
</dbReference>
<reference evidence="5" key="1">
    <citation type="submission" date="2019-08" db="EMBL/GenBank/DDBJ databases">
        <title>The improved chromosome-level genome for the pearl oyster Pinctada fucata martensii using PacBio sequencing and Hi-C.</title>
        <authorList>
            <person name="Zheng Z."/>
        </authorList>
    </citation>
    <scope>NUCLEOTIDE SEQUENCE</scope>
    <source>
        <strain evidence="5">ZZ-2019</strain>
        <tissue evidence="5">Adductor muscle</tissue>
    </source>
</reference>
<evidence type="ECO:0000256" key="1">
    <source>
        <dbReference type="ARBA" id="ARBA00004613"/>
    </source>
</evidence>
<evidence type="ECO:0000313" key="5">
    <source>
        <dbReference type="EMBL" id="KAK3083949.1"/>
    </source>
</evidence>
<dbReference type="GO" id="GO:0005576">
    <property type="term" value="C:extracellular region"/>
    <property type="evidence" value="ECO:0007669"/>
    <property type="project" value="UniProtKB-SubCell"/>
</dbReference>
<accession>A0AA89BQN6</accession>